<feature type="domain" description="HTH lacI-type" evidence="4">
    <location>
        <begin position="71"/>
        <end position="125"/>
    </location>
</feature>
<evidence type="ECO:0000259" key="4">
    <source>
        <dbReference type="PROSITE" id="PS50932"/>
    </source>
</evidence>
<comment type="caution">
    <text evidence="5">The sequence shown here is derived from an EMBL/GenBank/DDBJ whole genome shotgun (WGS) entry which is preliminary data.</text>
</comment>
<dbReference type="SUPFAM" id="SSF53822">
    <property type="entry name" value="Periplasmic binding protein-like I"/>
    <property type="match status" value="1"/>
</dbReference>
<dbReference type="OrthoDB" id="60111at2"/>
<dbReference type="SMART" id="SM00354">
    <property type="entry name" value="HTH_LACI"/>
    <property type="match status" value="1"/>
</dbReference>
<dbReference type="SUPFAM" id="SSF47413">
    <property type="entry name" value="lambda repressor-like DNA-binding domains"/>
    <property type="match status" value="1"/>
</dbReference>
<dbReference type="InterPro" id="IPR010982">
    <property type="entry name" value="Lambda_DNA-bd_dom_sf"/>
</dbReference>
<dbReference type="EMBL" id="WMIF01000007">
    <property type="protein sequence ID" value="MTH34334.1"/>
    <property type="molecule type" value="Genomic_DNA"/>
</dbReference>
<keyword evidence="6" id="KW-1185">Reference proteome</keyword>
<dbReference type="PANTHER" id="PTHR30146:SF109">
    <property type="entry name" value="HTH-TYPE TRANSCRIPTIONAL REGULATOR GALS"/>
    <property type="match status" value="1"/>
</dbReference>
<evidence type="ECO:0000256" key="2">
    <source>
        <dbReference type="ARBA" id="ARBA00023125"/>
    </source>
</evidence>
<dbReference type="Pfam" id="PF13377">
    <property type="entry name" value="Peripla_BP_3"/>
    <property type="match status" value="1"/>
</dbReference>
<dbReference type="InterPro" id="IPR000843">
    <property type="entry name" value="HTH_LacI"/>
</dbReference>
<evidence type="ECO:0000313" key="5">
    <source>
        <dbReference type="EMBL" id="MTH34334.1"/>
    </source>
</evidence>
<evidence type="ECO:0000256" key="1">
    <source>
        <dbReference type="ARBA" id="ARBA00023015"/>
    </source>
</evidence>
<evidence type="ECO:0000256" key="3">
    <source>
        <dbReference type="ARBA" id="ARBA00023163"/>
    </source>
</evidence>
<gene>
    <name evidence="5" type="ORF">GL279_06950</name>
</gene>
<dbReference type="InterPro" id="IPR028082">
    <property type="entry name" value="Peripla_BP_I"/>
</dbReference>
<dbReference type="GO" id="GO:0003700">
    <property type="term" value="F:DNA-binding transcription factor activity"/>
    <property type="evidence" value="ECO:0007669"/>
    <property type="project" value="TreeGrafter"/>
</dbReference>
<dbReference type="PANTHER" id="PTHR30146">
    <property type="entry name" value="LACI-RELATED TRANSCRIPTIONAL REPRESSOR"/>
    <property type="match status" value="1"/>
</dbReference>
<keyword evidence="1" id="KW-0805">Transcription regulation</keyword>
<keyword evidence="2" id="KW-0238">DNA-binding</keyword>
<dbReference type="Gene3D" id="1.10.260.40">
    <property type="entry name" value="lambda repressor-like DNA-binding domains"/>
    <property type="match status" value="1"/>
</dbReference>
<name>A0A844H453_9RHOB</name>
<dbReference type="PROSITE" id="PS50932">
    <property type="entry name" value="HTH_LACI_2"/>
    <property type="match status" value="1"/>
</dbReference>
<dbReference type="Gene3D" id="3.40.50.2300">
    <property type="match status" value="2"/>
</dbReference>
<dbReference type="CDD" id="cd06267">
    <property type="entry name" value="PBP1_LacI_sugar_binding-like"/>
    <property type="match status" value="1"/>
</dbReference>
<dbReference type="GO" id="GO:0000976">
    <property type="term" value="F:transcription cis-regulatory region binding"/>
    <property type="evidence" value="ECO:0007669"/>
    <property type="project" value="TreeGrafter"/>
</dbReference>
<dbReference type="CDD" id="cd01392">
    <property type="entry name" value="HTH_LacI"/>
    <property type="match status" value="1"/>
</dbReference>
<reference evidence="5 6" key="1">
    <citation type="submission" date="2019-11" db="EMBL/GenBank/DDBJ databases">
        <authorList>
            <person name="Dong K."/>
        </authorList>
    </citation>
    <scope>NUCLEOTIDE SEQUENCE [LARGE SCALE GENOMIC DNA]</scope>
    <source>
        <strain evidence="5 6">JCM 17370</strain>
    </source>
</reference>
<dbReference type="InterPro" id="IPR046335">
    <property type="entry name" value="LacI/GalR-like_sensor"/>
</dbReference>
<dbReference type="Proteomes" id="UP000442533">
    <property type="component" value="Unassembled WGS sequence"/>
</dbReference>
<proteinExistence type="predicted"/>
<dbReference type="Pfam" id="PF00356">
    <property type="entry name" value="LacI"/>
    <property type="match status" value="1"/>
</dbReference>
<protein>
    <submittedName>
        <fullName evidence="5">Substrate-binding domain-containing protein</fullName>
    </submittedName>
</protein>
<keyword evidence="3" id="KW-0804">Transcription</keyword>
<evidence type="ECO:0000313" key="6">
    <source>
        <dbReference type="Proteomes" id="UP000442533"/>
    </source>
</evidence>
<sequence length="401" mass="42756">MGGLEGRRVIAAAQPHQPLPGYPGTCRWNHGVHPLSPCNKSAYLQFILRYVILLHTLPPAKAGGAMSRKRPTIADIAQNLDLSTATVSRALSGRGYVRDDVALRIRTRAREMGYPVHDQPGGSRVLVVASHAALLDLQRSQFTLHVLEGLRERAAALAIEVDVHGYSGPDEIPAVAQRQSEALIGIILMTVDDATISVARSLPCPVVLLNDDDPLMQIDSVAPCNRSAAALAAAHLTAQGHQRILFLTKPGRRTIARRLEGMRDVLGAGFGPAQVLEVEDWTAEAARNRVAAALRDGPAFTAIIAAADILAAGAIVAIQESGASVPRDISVIGIDGLPQGELTSPALTTIAIPMRRIGAEALALVQDSARSRLHDQFYVPRKLELGCRLIERASTGAPLSR</sequence>
<organism evidence="5 6">
    <name type="scientific">Paracoccus limosus</name>
    <dbReference type="NCBI Taxonomy" id="913252"/>
    <lineage>
        <taxon>Bacteria</taxon>
        <taxon>Pseudomonadati</taxon>
        <taxon>Pseudomonadota</taxon>
        <taxon>Alphaproteobacteria</taxon>
        <taxon>Rhodobacterales</taxon>
        <taxon>Paracoccaceae</taxon>
        <taxon>Paracoccus</taxon>
    </lineage>
</organism>
<dbReference type="AlphaFoldDB" id="A0A844H453"/>
<accession>A0A844H453</accession>